<evidence type="ECO:0000256" key="1">
    <source>
        <dbReference type="SAM" id="MobiDB-lite"/>
    </source>
</evidence>
<accession>A0AA36E2I4</accession>
<gene>
    <name evidence="2" type="ORF">LSALG_LOCUS19644</name>
</gene>
<dbReference type="EMBL" id="OX465080">
    <property type="protein sequence ID" value="CAI9279868.1"/>
    <property type="molecule type" value="Genomic_DNA"/>
</dbReference>
<evidence type="ECO:0000313" key="2">
    <source>
        <dbReference type="EMBL" id="CAI9279868.1"/>
    </source>
</evidence>
<sequence length="107" mass="11701">MVVVMGHGGDGGDESPHPFGGGFGNHHIDVRVAEKTLTGDWKGNRDDDNMDDRDHLATIVISDDDICDEKGVLATRQLRRQVEPIVTTIVVAKGYVFAVTSMPYNHL</sequence>
<dbReference type="Proteomes" id="UP001177003">
    <property type="component" value="Chromosome 4"/>
</dbReference>
<reference evidence="2" key="1">
    <citation type="submission" date="2023-04" db="EMBL/GenBank/DDBJ databases">
        <authorList>
            <person name="Vijverberg K."/>
            <person name="Xiong W."/>
            <person name="Schranz E."/>
        </authorList>
    </citation>
    <scope>NUCLEOTIDE SEQUENCE</scope>
</reference>
<dbReference type="AlphaFoldDB" id="A0AA36E2I4"/>
<feature type="region of interest" description="Disordered" evidence="1">
    <location>
        <begin position="1"/>
        <end position="24"/>
    </location>
</feature>
<proteinExistence type="predicted"/>
<organism evidence="2 3">
    <name type="scientific">Lactuca saligna</name>
    <name type="common">Willowleaf lettuce</name>
    <dbReference type="NCBI Taxonomy" id="75948"/>
    <lineage>
        <taxon>Eukaryota</taxon>
        <taxon>Viridiplantae</taxon>
        <taxon>Streptophyta</taxon>
        <taxon>Embryophyta</taxon>
        <taxon>Tracheophyta</taxon>
        <taxon>Spermatophyta</taxon>
        <taxon>Magnoliopsida</taxon>
        <taxon>eudicotyledons</taxon>
        <taxon>Gunneridae</taxon>
        <taxon>Pentapetalae</taxon>
        <taxon>asterids</taxon>
        <taxon>campanulids</taxon>
        <taxon>Asterales</taxon>
        <taxon>Asteraceae</taxon>
        <taxon>Cichorioideae</taxon>
        <taxon>Cichorieae</taxon>
        <taxon>Lactucinae</taxon>
        <taxon>Lactuca</taxon>
    </lineage>
</organism>
<evidence type="ECO:0000313" key="3">
    <source>
        <dbReference type="Proteomes" id="UP001177003"/>
    </source>
</evidence>
<protein>
    <submittedName>
        <fullName evidence="2">Uncharacterized protein</fullName>
    </submittedName>
</protein>
<keyword evidence="3" id="KW-1185">Reference proteome</keyword>
<name>A0AA36E2I4_LACSI</name>